<dbReference type="AlphaFoldDB" id="A0A8H6X4Z7"/>
<comment type="caution">
    <text evidence="7">The sequence shown here is derived from an EMBL/GenBank/DDBJ whole genome shotgun (WGS) entry which is preliminary data.</text>
</comment>
<proteinExistence type="predicted"/>
<evidence type="ECO:0008006" key="9">
    <source>
        <dbReference type="Google" id="ProtNLM"/>
    </source>
</evidence>
<evidence type="ECO:0000256" key="1">
    <source>
        <dbReference type="ARBA" id="ARBA00004141"/>
    </source>
</evidence>
<evidence type="ECO:0000313" key="8">
    <source>
        <dbReference type="Proteomes" id="UP000623467"/>
    </source>
</evidence>
<keyword evidence="4 6" id="KW-0472">Membrane</keyword>
<evidence type="ECO:0000256" key="4">
    <source>
        <dbReference type="ARBA" id="ARBA00023136"/>
    </source>
</evidence>
<feature type="transmembrane region" description="Helical" evidence="6">
    <location>
        <begin position="53"/>
        <end position="77"/>
    </location>
</feature>
<feature type="transmembrane region" description="Helical" evidence="6">
    <location>
        <begin position="181"/>
        <end position="200"/>
    </location>
</feature>
<keyword evidence="3 6" id="KW-1133">Transmembrane helix</keyword>
<gene>
    <name evidence="7" type="ORF">MSAN_02386600</name>
</gene>
<dbReference type="SUPFAM" id="SSF81321">
    <property type="entry name" value="Family A G protein-coupled receptor-like"/>
    <property type="match status" value="1"/>
</dbReference>
<feature type="transmembrane region" description="Helical" evidence="6">
    <location>
        <begin position="130"/>
        <end position="150"/>
    </location>
</feature>
<dbReference type="EMBL" id="JACAZH010000049">
    <property type="protein sequence ID" value="KAF7334252.1"/>
    <property type="molecule type" value="Genomic_DNA"/>
</dbReference>
<evidence type="ECO:0000256" key="2">
    <source>
        <dbReference type="ARBA" id="ARBA00022692"/>
    </source>
</evidence>
<accession>A0A8H6X4Z7</accession>
<feature type="transmembrane region" description="Helical" evidence="6">
    <location>
        <begin position="245"/>
        <end position="267"/>
    </location>
</feature>
<protein>
    <recommendedName>
        <fullName evidence="9">G-protein coupled receptors family 2 profile 2 domain-containing protein</fullName>
    </recommendedName>
</protein>
<comment type="subcellular location">
    <subcellularLocation>
        <location evidence="1">Membrane</location>
        <topology evidence="1">Multi-pass membrane protein</topology>
    </subcellularLocation>
</comment>
<dbReference type="GO" id="GO:0007189">
    <property type="term" value="P:adenylate cyclase-activating G protein-coupled receptor signaling pathway"/>
    <property type="evidence" value="ECO:0007669"/>
    <property type="project" value="TreeGrafter"/>
</dbReference>
<dbReference type="OrthoDB" id="100006at2759"/>
<sequence>MAGPQLSEKFYTAFERNGVIALVASGFLSLTAISYLLLTIVTYSKKYLNTHFLLYFYCLLLADAMQSVGAIMSLKWVDHGSVYEGAFCAAQGGMKQGGSIAAAVWSFAISLHLFNLLFLRYETSKTVSSWLVAFGWSLVFMMVFLGPVAIEKKERGPFFGISGAWCWITHEYHVQQIAMQYLFEFLSIVLSSFLYTATLLRARGNLLRVDGHWKLRFLSSADAWKLDFGRDFTDTSSLRLIQHMIWYPIAYALCILPIAAVRIGSMAGMEPPFAVTIFAAFVYNLSGLADVVLFFTMHRIFPEPEALPKFERRKTIDPTVIQYGITPFALNPTPVSDEKNSGGLAESGERRGSMISVNSLTPLRGA</sequence>
<organism evidence="7 8">
    <name type="scientific">Mycena sanguinolenta</name>
    <dbReference type="NCBI Taxonomy" id="230812"/>
    <lineage>
        <taxon>Eukaryota</taxon>
        <taxon>Fungi</taxon>
        <taxon>Dikarya</taxon>
        <taxon>Basidiomycota</taxon>
        <taxon>Agaricomycotina</taxon>
        <taxon>Agaricomycetes</taxon>
        <taxon>Agaricomycetidae</taxon>
        <taxon>Agaricales</taxon>
        <taxon>Marasmiineae</taxon>
        <taxon>Mycenaceae</taxon>
        <taxon>Mycena</taxon>
    </lineage>
</organism>
<dbReference type="Gene3D" id="1.20.1070.10">
    <property type="entry name" value="Rhodopsin 7-helix transmembrane proteins"/>
    <property type="match status" value="1"/>
</dbReference>
<name>A0A8H6X4Z7_9AGAR</name>
<feature type="compositionally biased region" description="Polar residues" evidence="5">
    <location>
        <begin position="355"/>
        <end position="366"/>
    </location>
</feature>
<keyword evidence="2 6" id="KW-0812">Transmembrane</keyword>
<feature type="transmembrane region" description="Helical" evidence="6">
    <location>
        <begin position="20"/>
        <end position="41"/>
    </location>
</feature>
<dbReference type="PANTHER" id="PTHR23112">
    <property type="entry name" value="G PROTEIN-COUPLED RECEPTOR 157-RELATED"/>
    <property type="match status" value="1"/>
</dbReference>
<evidence type="ECO:0000313" key="7">
    <source>
        <dbReference type="EMBL" id="KAF7334252.1"/>
    </source>
</evidence>
<dbReference type="GO" id="GO:0005886">
    <property type="term" value="C:plasma membrane"/>
    <property type="evidence" value="ECO:0007669"/>
    <property type="project" value="TreeGrafter"/>
</dbReference>
<feature type="transmembrane region" description="Helical" evidence="6">
    <location>
        <begin position="273"/>
        <end position="295"/>
    </location>
</feature>
<dbReference type="PANTHER" id="PTHR23112:SF37">
    <property type="entry name" value="G PROTEIN-COUPLED RECEPTOR GPR1"/>
    <property type="match status" value="1"/>
</dbReference>
<feature type="region of interest" description="Disordered" evidence="5">
    <location>
        <begin position="332"/>
        <end position="366"/>
    </location>
</feature>
<dbReference type="GO" id="GO:0004930">
    <property type="term" value="F:G protein-coupled receptor activity"/>
    <property type="evidence" value="ECO:0007669"/>
    <property type="project" value="TreeGrafter"/>
</dbReference>
<evidence type="ECO:0000256" key="6">
    <source>
        <dbReference type="SAM" id="Phobius"/>
    </source>
</evidence>
<feature type="transmembrane region" description="Helical" evidence="6">
    <location>
        <begin position="97"/>
        <end position="118"/>
    </location>
</feature>
<evidence type="ECO:0000256" key="3">
    <source>
        <dbReference type="ARBA" id="ARBA00022989"/>
    </source>
</evidence>
<reference evidence="7" key="1">
    <citation type="submission" date="2020-05" db="EMBL/GenBank/DDBJ databases">
        <title>Mycena genomes resolve the evolution of fungal bioluminescence.</title>
        <authorList>
            <person name="Tsai I.J."/>
        </authorList>
    </citation>
    <scope>NUCLEOTIDE SEQUENCE</scope>
    <source>
        <strain evidence="7">160909Yilan</strain>
    </source>
</reference>
<evidence type="ECO:0000256" key="5">
    <source>
        <dbReference type="SAM" id="MobiDB-lite"/>
    </source>
</evidence>
<dbReference type="Proteomes" id="UP000623467">
    <property type="component" value="Unassembled WGS sequence"/>
</dbReference>
<keyword evidence="8" id="KW-1185">Reference proteome</keyword>